<name>A0ABR4PL53_9HELO</name>
<comment type="caution">
    <text evidence="1">The sequence shown here is derived from an EMBL/GenBank/DDBJ whole genome shotgun (WGS) entry which is preliminary data.</text>
</comment>
<accession>A0ABR4PL53</accession>
<dbReference type="SUPFAM" id="SSF53474">
    <property type="entry name" value="alpha/beta-Hydrolases"/>
    <property type="match status" value="1"/>
</dbReference>
<proteinExistence type="predicted"/>
<reference evidence="1 2" key="1">
    <citation type="submission" date="2024-06" db="EMBL/GenBank/DDBJ databases">
        <title>Complete genome of Phlyctema vagabunda strain 19-DSS-EL-015.</title>
        <authorList>
            <person name="Fiorenzani C."/>
        </authorList>
    </citation>
    <scope>NUCLEOTIDE SEQUENCE [LARGE SCALE GENOMIC DNA]</scope>
    <source>
        <strain evidence="1 2">19-DSS-EL-015</strain>
    </source>
</reference>
<dbReference type="EMBL" id="JBFCZG010000003">
    <property type="protein sequence ID" value="KAL3424069.1"/>
    <property type="molecule type" value="Genomic_DNA"/>
</dbReference>
<evidence type="ECO:0000313" key="1">
    <source>
        <dbReference type="EMBL" id="KAL3424069.1"/>
    </source>
</evidence>
<sequence length="153" mass="17483">MDQNPESVVSLFHSHDEELGKKYIGAQGGFREWLTKGRVAERPSYFSSEDTAQHLKQFSIEKGGYGPAINWYRAQLQNINEADEKAIRQEAHILHRPTLLFTSHNFITVAGNPAEQMKPLVSDFTTKEINSGHWIQREKADEVNSILQDFFGH</sequence>
<dbReference type="InterPro" id="IPR029058">
    <property type="entry name" value="AB_hydrolase_fold"/>
</dbReference>
<dbReference type="Proteomes" id="UP001629113">
    <property type="component" value="Unassembled WGS sequence"/>
</dbReference>
<dbReference type="GO" id="GO:0016787">
    <property type="term" value="F:hydrolase activity"/>
    <property type="evidence" value="ECO:0007669"/>
    <property type="project" value="UniProtKB-KW"/>
</dbReference>
<protein>
    <submittedName>
        <fullName evidence="1">Epoxide hydrolase</fullName>
    </submittedName>
</protein>
<keyword evidence="1" id="KW-0378">Hydrolase</keyword>
<keyword evidence="2" id="KW-1185">Reference proteome</keyword>
<evidence type="ECO:0000313" key="2">
    <source>
        <dbReference type="Proteomes" id="UP001629113"/>
    </source>
</evidence>
<dbReference type="Gene3D" id="3.40.50.1820">
    <property type="entry name" value="alpha/beta hydrolase"/>
    <property type="match status" value="1"/>
</dbReference>
<organism evidence="1 2">
    <name type="scientific">Phlyctema vagabunda</name>
    <dbReference type="NCBI Taxonomy" id="108571"/>
    <lineage>
        <taxon>Eukaryota</taxon>
        <taxon>Fungi</taxon>
        <taxon>Dikarya</taxon>
        <taxon>Ascomycota</taxon>
        <taxon>Pezizomycotina</taxon>
        <taxon>Leotiomycetes</taxon>
        <taxon>Helotiales</taxon>
        <taxon>Dermateaceae</taxon>
        <taxon>Phlyctema</taxon>
    </lineage>
</organism>
<gene>
    <name evidence="1" type="ORF">PVAG01_03350</name>
</gene>